<dbReference type="EMBL" id="MCBS01022414">
    <property type="protein sequence ID" value="RKF76867.1"/>
    <property type="molecule type" value="Genomic_DNA"/>
</dbReference>
<proteinExistence type="predicted"/>
<protein>
    <submittedName>
        <fullName evidence="3">Uncharacterized protein</fullName>
    </submittedName>
</protein>
<dbReference type="AlphaFoldDB" id="A0A420IQT5"/>
<feature type="region of interest" description="Disordered" evidence="1">
    <location>
        <begin position="79"/>
        <end position="128"/>
    </location>
</feature>
<sequence>MFDLQLVAAVATGIGFLAIKTCTIKSIFFIVALLFSLLWINRGVLIPWLFDSQEVQRKKRNFWWMQAYHEERIGKRPTSILRRTSSSSSSNSSMSSSNYTNSGDKKDASMIADRRDQERENSSSIISDNEEMIGWNREKKAVKHVRFEAPLTTTSSAFPVLLGEDNDYRFMMEDQKTCHYFEQLSRN</sequence>
<keyword evidence="2" id="KW-0472">Membrane</keyword>
<evidence type="ECO:0000313" key="3">
    <source>
        <dbReference type="EMBL" id="RKF76867.1"/>
    </source>
</evidence>
<reference evidence="3 4" key="1">
    <citation type="journal article" date="2018" name="BMC Genomics">
        <title>Comparative genome analyses reveal sequence features reflecting distinct modes of host-adaptation between dicot and monocot powdery mildew.</title>
        <authorList>
            <person name="Wu Y."/>
            <person name="Ma X."/>
            <person name="Pan Z."/>
            <person name="Kale S.D."/>
            <person name="Song Y."/>
            <person name="King H."/>
            <person name="Zhang Q."/>
            <person name="Presley C."/>
            <person name="Deng X."/>
            <person name="Wei C.I."/>
            <person name="Xiao S."/>
        </authorList>
    </citation>
    <scope>NUCLEOTIDE SEQUENCE [LARGE SCALE GENOMIC DNA]</scope>
    <source>
        <strain evidence="3">UMSG1</strain>
    </source>
</reference>
<dbReference type="Proteomes" id="UP000285326">
    <property type="component" value="Unassembled WGS sequence"/>
</dbReference>
<feature type="transmembrane region" description="Helical" evidence="2">
    <location>
        <begin position="28"/>
        <end position="50"/>
    </location>
</feature>
<name>A0A420IQT5_9PEZI</name>
<gene>
    <name evidence="3" type="ORF">GcM1_224075</name>
</gene>
<evidence type="ECO:0000256" key="2">
    <source>
        <dbReference type="SAM" id="Phobius"/>
    </source>
</evidence>
<comment type="caution">
    <text evidence="3">The sequence shown here is derived from an EMBL/GenBank/DDBJ whole genome shotgun (WGS) entry which is preliminary data.</text>
</comment>
<accession>A0A420IQT5</accession>
<feature type="compositionally biased region" description="Low complexity" evidence="1">
    <location>
        <begin position="85"/>
        <end position="102"/>
    </location>
</feature>
<evidence type="ECO:0000313" key="4">
    <source>
        <dbReference type="Proteomes" id="UP000285326"/>
    </source>
</evidence>
<evidence type="ECO:0000256" key="1">
    <source>
        <dbReference type="SAM" id="MobiDB-lite"/>
    </source>
</evidence>
<keyword evidence="2" id="KW-1133">Transmembrane helix</keyword>
<keyword evidence="2" id="KW-0812">Transmembrane</keyword>
<feature type="compositionally biased region" description="Basic and acidic residues" evidence="1">
    <location>
        <begin position="103"/>
        <end position="121"/>
    </location>
</feature>
<organism evidence="3 4">
    <name type="scientific">Golovinomyces cichoracearum</name>
    <dbReference type="NCBI Taxonomy" id="62708"/>
    <lineage>
        <taxon>Eukaryota</taxon>
        <taxon>Fungi</taxon>
        <taxon>Dikarya</taxon>
        <taxon>Ascomycota</taxon>
        <taxon>Pezizomycotina</taxon>
        <taxon>Leotiomycetes</taxon>
        <taxon>Erysiphales</taxon>
        <taxon>Erysiphaceae</taxon>
        <taxon>Golovinomyces</taxon>
    </lineage>
</organism>